<sequence>VTATTITPTPEQAKSVRQFSQANSKVVSTFLVFLNSENEACLGTPIHKQWIEIATLKGSFQNKMKNLRPMLVIQHPSFTWDSAEHDIMLIKLTDPVKLNDQVKLVALPRTTTDRRLNNCTVFGWGWSWKNSNVKPDVEINQTVFCFPNEYCQDSPIGKMPFKITENMFCAGSSLESTHSCKEVAAAPILCQYQLQGILSWSEGYILRGDVGHYTKVSHYTDWILKVINTY</sequence>
<proteinExistence type="predicted"/>
<dbReference type="PANTHER" id="PTHR24264">
    <property type="entry name" value="TRYPSIN-RELATED"/>
    <property type="match status" value="1"/>
</dbReference>
<dbReference type="PROSITE" id="PS50240">
    <property type="entry name" value="TRYPSIN_DOM"/>
    <property type="match status" value="1"/>
</dbReference>
<dbReference type="InterPro" id="IPR009003">
    <property type="entry name" value="Peptidase_S1_PA"/>
</dbReference>
<name>A0A4U1FNN0_MONMO</name>
<keyword evidence="4" id="KW-0378">Hydrolase</keyword>
<evidence type="ECO:0000313" key="8">
    <source>
        <dbReference type="Proteomes" id="UP000308365"/>
    </source>
</evidence>
<evidence type="ECO:0000256" key="1">
    <source>
        <dbReference type="ARBA" id="ARBA00004613"/>
    </source>
</evidence>
<comment type="subcellular location">
    <subcellularLocation>
        <location evidence="1">Secreted</location>
    </subcellularLocation>
</comment>
<evidence type="ECO:0000256" key="4">
    <source>
        <dbReference type="ARBA" id="ARBA00022801"/>
    </source>
</evidence>
<keyword evidence="3" id="KW-0645">Protease</keyword>
<dbReference type="GO" id="GO:0004252">
    <property type="term" value="F:serine-type endopeptidase activity"/>
    <property type="evidence" value="ECO:0007669"/>
    <property type="project" value="InterPro"/>
</dbReference>
<evidence type="ECO:0000256" key="3">
    <source>
        <dbReference type="ARBA" id="ARBA00022670"/>
    </source>
</evidence>
<organism evidence="7 8">
    <name type="scientific">Monodon monoceros</name>
    <name type="common">Narwhal</name>
    <name type="synonym">Ceratodon monodon</name>
    <dbReference type="NCBI Taxonomy" id="40151"/>
    <lineage>
        <taxon>Eukaryota</taxon>
        <taxon>Metazoa</taxon>
        <taxon>Chordata</taxon>
        <taxon>Craniata</taxon>
        <taxon>Vertebrata</taxon>
        <taxon>Euteleostomi</taxon>
        <taxon>Mammalia</taxon>
        <taxon>Eutheria</taxon>
        <taxon>Laurasiatheria</taxon>
        <taxon>Artiodactyla</taxon>
        <taxon>Whippomorpha</taxon>
        <taxon>Cetacea</taxon>
        <taxon>Odontoceti</taxon>
        <taxon>Monodontidae</taxon>
        <taxon>Monodon</taxon>
    </lineage>
</organism>
<keyword evidence="2" id="KW-0964">Secreted</keyword>
<dbReference type="GO" id="GO:0005615">
    <property type="term" value="C:extracellular space"/>
    <property type="evidence" value="ECO:0007669"/>
    <property type="project" value="TreeGrafter"/>
</dbReference>
<feature type="domain" description="Peptidase S1" evidence="6">
    <location>
        <begin position="30"/>
        <end position="228"/>
    </location>
</feature>
<evidence type="ECO:0000259" key="6">
    <source>
        <dbReference type="PROSITE" id="PS50240"/>
    </source>
</evidence>
<dbReference type="Gene3D" id="2.40.10.10">
    <property type="entry name" value="Trypsin-like serine proteases"/>
    <property type="match status" value="2"/>
</dbReference>
<dbReference type="InterPro" id="IPR050127">
    <property type="entry name" value="Serine_Proteases_S1"/>
</dbReference>
<dbReference type="Proteomes" id="UP000308365">
    <property type="component" value="Unassembled WGS sequence"/>
</dbReference>
<evidence type="ECO:0000256" key="5">
    <source>
        <dbReference type="ARBA" id="ARBA00022825"/>
    </source>
</evidence>
<dbReference type="SMART" id="SM00020">
    <property type="entry name" value="Tryp_SPc"/>
    <property type="match status" value="1"/>
</dbReference>
<dbReference type="InterPro" id="IPR001254">
    <property type="entry name" value="Trypsin_dom"/>
</dbReference>
<comment type="caution">
    <text evidence="7">The sequence shown here is derived from an EMBL/GenBank/DDBJ whole genome shotgun (WGS) entry which is preliminary data.</text>
</comment>
<accession>A0A4U1FNN0</accession>
<reference evidence="8" key="1">
    <citation type="journal article" date="2019" name="IScience">
        <title>Narwhal Genome Reveals Long-Term Low Genetic Diversity despite Current Large Abundance Size.</title>
        <authorList>
            <person name="Westbury M.V."/>
            <person name="Petersen B."/>
            <person name="Garde E."/>
            <person name="Heide-Jorgensen M.P."/>
            <person name="Lorenzen E.D."/>
        </authorList>
    </citation>
    <scope>NUCLEOTIDE SEQUENCE [LARGE SCALE GENOMIC DNA]</scope>
</reference>
<dbReference type="EMBL" id="RWIC01000075">
    <property type="protein sequence ID" value="TKC50706.1"/>
    <property type="molecule type" value="Genomic_DNA"/>
</dbReference>
<dbReference type="InterPro" id="IPR043504">
    <property type="entry name" value="Peptidase_S1_PA_chymotrypsin"/>
</dbReference>
<evidence type="ECO:0000313" key="7">
    <source>
        <dbReference type="EMBL" id="TKC50706.1"/>
    </source>
</evidence>
<dbReference type="Pfam" id="PF00089">
    <property type="entry name" value="Trypsin"/>
    <property type="match status" value="1"/>
</dbReference>
<gene>
    <name evidence="7" type="ORF">EI555_001047</name>
</gene>
<protein>
    <recommendedName>
        <fullName evidence="6">Peptidase S1 domain-containing protein</fullName>
    </recommendedName>
</protein>
<dbReference type="GO" id="GO:0006508">
    <property type="term" value="P:proteolysis"/>
    <property type="evidence" value="ECO:0007669"/>
    <property type="project" value="UniProtKB-KW"/>
</dbReference>
<dbReference type="PANTHER" id="PTHR24264:SF65">
    <property type="entry name" value="SRCR DOMAIN-CONTAINING PROTEIN"/>
    <property type="match status" value="1"/>
</dbReference>
<dbReference type="FunFam" id="2.40.10.10:FF:000049">
    <property type="entry name" value="probable inactive serine protease 37"/>
    <property type="match status" value="1"/>
</dbReference>
<feature type="non-terminal residue" evidence="7">
    <location>
        <position position="1"/>
    </location>
</feature>
<dbReference type="AlphaFoldDB" id="A0A4U1FNN0"/>
<dbReference type="SUPFAM" id="SSF50494">
    <property type="entry name" value="Trypsin-like serine proteases"/>
    <property type="match status" value="1"/>
</dbReference>
<keyword evidence="5" id="KW-0720">Serine protease</keyword>
<evidence type="ECO:0000256" key="2">
    <source>
        <dbReference type="ARBA" id="ARBA00022525"/>
    </source>
</evidence>